<reference evidence="1 2" key="1">
    <citation type="submission" date="2018-09" db="EMBL/GenBank/DDBJ databases">
        <title>YIM 75507 draft genome.</title>
        <authorList>
            <person name="Tang S."/>
            <person name="Feng Y."/>
        </authorList>
    </citation>
    <scope>NUCLEOTIDE SEQUENCE [LARGE SCALE GENOMIC DNA]</scope>
    <source>
        <strain evidence="1 2">YIM 75507</strain>
    </source>
</reference>
<dbReference type="EMBL" id="QZEY01000039">
    <property type="protein sequence ID" value="RJL19409.1"/>
    <property type="molecule type" value="Genomic_DNA"/>
</dbReference>
<comment type="caution">
    <text evidence="1">The sequence shown here is derived from an EMBL/GenBank/DDBJ whole genome shotgun (WGS) entry which is preliminary data.</text>
</comment>
<proteinExistence type="predicted"/>
<evidence type="ECO:0000313" key="1">
    <source>
        <dbReference type="EMBL" id="RJL19409.1"/>
    </source>
</evidence>
<dbReference type="Proteomes" id="UP000265768">
    <property type="component" value="Unassembled WGS sequence"/>
</dbReference>
<name>A0A3A3ZXT7_9ACTN</name>
<dbReference type="AlphaFoldDB" id="A0A3A3ZXT7"/>
<protein>
    <submittedName>
        <fullName evidence="1">Uncharacterized protein</fullName>
    </submittedName>
</protein>
<evidence type="ECO:0000313" key="2">
    <source>
        <dbReference type="Proteomes" id="UP000265768"/>
    </source>
</evidence>
<accession>A0A3A3ZXT7</accession>
<sequence length="188" mass="19736">MAFAAPSTVVITVDGEPYTLRAPAPPGPARVADAVAAEDWVSALAAYLDEDDTARLFGRLGDPWDALDLPDLWRIARGAVAEMLGVEWHVGVRLLSRASGLGFAAWAAKHAFDCESASLPRIVGAALAYAVDGCADERALRRLEAELWAPPPYDSPEDEAAWAEGEAASFAAASAALSRPLPRPGDAA</sequence>
<keyword evidence="2" id="KW-1185">Reference proteome</keyword>
<gene>
    <name evidence="1" type="ORF">D5H75_40425</name>
</gene>
<organism evidence="1 2">
    <name type="scientific">Bailinhaonella thermotolerans</name>
    <dbReference type="NCBI Taxonomy" id="1070861"/>
    <lineage>
        <taxon>Bacteria</taxon>
        <taxon>Bacillati</taxon>
        <taxon>Actinomycetota</taxon>
        <taxon>Actinomycetes</taxon>
        <taxon>Streptosporangiales</taxon>
        <taxon>Streptosporangiaceae</taxon>
        <taxon>Bailinhaonella</taxon>
    </lineage>
</organism>